<sequence length="41" mass="4659">MIAPNGRIEKYWKGYAMHHSGMEKEIMEIILPSPSPTEASK</sequence>
<evidence type="ECO:0000313" key="2">
    <source>
        <dbReference type="Proteomes" id="UP000022433"/>
    </source>
</evidence>
<protein>
    <submittedName>
        <fullName evidence="1">Uncharacterized protein</fullName>
    </submittedName>
</protein>
<name>A0AAN4SHL4_BACFG</name>
<dbReference type="Proteomes" id="UP000022433">
    <property type="component" value="Unassembled WGS sequence"/>
</dbReference>
<comment type="caution">
    <text evidence="1">The sequence shown here is derived from an EMBL/GenBank/DDBJ whole genome shotgun (WGS) entry which is preliminary data.</text>
</comment>
<dbReference type="AlphaFoldDB" id="A0AAN4SHL4"/>
<organism evidence="1 2">
    <name type="scientific">Bacteroides fragilis str. 1007-1-F #10</name>
    <dbReference type="NCBI Taxonomy" id="1339295"/>
    <lineage>
        <taxon>Bacteria</taxon>
        <taxon>Pseudomonadati</taxon>
        <taxon>Bacteroidota</taxon>
        <taxon>Bacteroidia</taxon>
        <taxon>Bacteroidales</taxon>
        <taxon>Bacteroidaceae</taxon>
        <taxon>Bacteroides</taxon>
    </lineage>
</organism>
<reference evidence="1 2" key="1">
    <citation type="submission" date="2014-02" db="EMBL/GenBank/DDBJ databases">
        <authorList>
            <person name="Sears C."/>
            <person name="Carroll K."/>
            <person name="Sack B.R."/>
            <person name="Qadri F."/>
            <person name="Myers L.L."/>
            <person name="Chung G.-T."/>
            <person name="Escheverria P."/>
            <person name="Fraser C.M."/>
            <person name="Sadzewicz L."/>
            <person name="Shefchek K.A."/>
            <person name="Tallon L."/>
            <person name="Das S.P."/>
            <person name="Daugherty S."/>
            <person name="Mongodin E.F."/>
        </authorList>
    </citation>
    <scope>NUCLEOTIDE SEQUENCE [LARGE SCALE GENOMIC DNA]</scope>
    <source>
        <strain evidence="1 2">1007-1-F #10</strain>
    </source>
</reference>
<gene>
    <name evidence="1" type="ORF">M104_3261</name>
</gene>
<evidence type="ECO:0000313" key="1">
    <source>
        <dbReference type="EMBL" id="EYA13715.1"/>
    </source>
</evidence>
<accession>A0AAN4SHL4</accession>
<dbReference type="EMBL" id="JGEA01000029">
    <property type="protein sequence ID" value="EYA13715.1"/>
    <property type="molecule type" value="Genomic_DNA"/>
</dbReference>
<proteinExistence type="predicted"/>